<dbReference type="AlphaFoldDB" id="A0A0C3ESB9"/>
<dbReference type="Gene3D" id="3.40.50.300">
    <property type="entry name" value="P-loop containing nucleotide triphosphate hydrolases"/>
    <property type="match status" value="1"/>
</dbReference>
<sequence length="182" mass="20457">VMGQAGAGKSSFINTVTGSNLRVADHIPCTKKVESASATYWDDESRKVVLVDTPAFDIDLDSKEVEKLKKNIEAWKKSNARNNVMNGIIYLHKISEPRMTEPPCRRLETFEKLCGSNLPEKVILVTSMWNMVTEDEGSNRERQLQSKYWLSTNRSNMTRYGEKGDVEGARRVVDMLLAGGLS</sequence>
<protein>
    <recommendedName>
        <fullName evidence="1">G domain-containing protein</fullName>
    </recommendedName>
</protein>
<dbReference type="GO" id="GO:0005525">
    <property type="term" value="F:GTP binding"/>
    <property type="evidence" value="ECO:0007669"/>
    <property type="project" value="InterPro"/>
</dbReference>
<dbReference type="HOGENOM" id="CLU_018003_0_1_1"/>
<accession>A0A0C3ESB9</accession>
<organism evidence="2 3">
    <name type="scientific">Piloderma croceum (strain F 1598)</name>
    <dbReference type="NCBI Taxonomy" id="765440"/>
    <lineage>
        <taxon>Eukaryota</taxon>
        <taxon>Fungi</taxon>
        <taxon>Dikarya</taxon>
        <taxon>Basidiomycota</taxon>
        <taxon>Agaricomycotina</taxon>
        <taxon>Agaricomycetes</taxon>
        <taxon>Agaricomycetidae</taxon>
        <taxon>Atheliales</taxon>
        <taxon>Atheliaceae</taxon>
        <taxon>Piloderma</taxon>
    </lineage>
</organism>
<dbReference type="InterPro" id="IPR027417">
    <property type="entry name" value="P-loop_NTPase"/>
</dbReference>
<reference evidence="3" key="2">
    <citation type="submission" date="2015-01" db="EMBL/GenBank/DDBJ databases">
        <title>Evolutionary Origins and Diversification of the Mycorrhizal Mutualists.</title>
        <authorList>
            <consortium name="DOE Joint Genome Institute"/>
            <consortium name="Mycorrhizal Genomics Consortium"/>
            <person name="Kohler A."/>
            <person name="Kuo A."/>
            <person name="Nagy L.G."/>
            <person name="Floudas D."/>
            <person name="Copeland A."/>
            <person name="Barry K.W."/>
            <person name="Cichocki N."/>
            <person name="Veneault-Fourrey C."/>
            <person name="LaButti K."/>
            <person name="Lindquist E.A."/>
            <person name="Lipzen A."/>
            <person name="Lundell T."/>
            <person name="Morin E."/>
            <person name="Murat C."/>
            <person name="Riley R."/>
            <person name="Ohm R."/>
            <person name="Sun H."/>
            <person name="Tunlid A."/>
            <person name="Henrissat B."/>
            <person name="Grigoriev I.V."/>
            <person name="Hibbett D.S."/>
            <person name="Martin F."/>
        </authorList>
    </citation>
    <scope>NUCLEOTIDE SEQUENCE [LARGE SCALE GENOMIC DNA]</scope>
    <source>
        <strain evidence="3">F 1598</strain>
    </source>
</reference>
<dbReference type="CDD" id="cd00882">
    <property type="entry name" value="Ras_like_GTPase"/>
    <property type="match status" value="1"/>
</dbReference>
<name>A0A0C3ESB9_PILCF</name>
<evidence type="ECO:0000259" key="1">
    <source>
        <dbReference type="Pfam" id="PF01926"/>
    </source>
</evidence>
<reference evidence="2 3" key="1">
    <citation type="submission" date="2014-04" db="EMBL/GenBank/DDBJ databases">
        <authorList>
            <consortium name="DOE Joint Genome Institute"/>
            <person name="Kuo A."/>
            <person name="Tarkka M."/>
            <person name="Buscot F."/>
            <person name="Kohler A."/>
            <person name="Nagy L.G."/>
            <person name="Floudas D."/>
            <person name="Copeland A."/>
            <person name="Barry K.W."/>
            <person name="Cichocki N."/>
            <person name="Veneault-Fourrey C."/>
            <person name="LaButti K."/>
            <person name="Lindquist E.A."/>
            <person name="Lipzen A."/>
            <person name="Lundell T."/>
            <person name="Morin E."/>
            <person name="Murat C."/>
            <person name="Sun H."/>
            <person name="Tunlid A."/>
            <person name="Henrissat B."/>
            <person name="Grigoriev I.V."/>
            <person name="Hibbett D.S."/>
            <person name="Martin F."/>
            <person name="Nordberg H.P."/>
            <person name="Cantor M.N."/>
            <person name="Hua S.X."/>
        </authorList>
    </citation>
    <scope>NUCLEOTIDE SEQUENCE [LARGE SCALE GENOMIC DNA]</scope>
    <source>
        <strain evidence="2 3">F 1598</strain>
    </source>
</reference>
<keyword evidence="3" id="KW-1185">Reference proteome</keyword>
<gene>
    <name evidence="2" type="ORF">PILCRDRAFT_830570</name>
</gene>
<feature type="non-terminal residue" evidence="2">
    <location>
        <position position="1"/>
    </location>
</feature>
<dbReference type="InterPro" id="IPR006073">
    <property type="entry name" value="GTP-bd"/>
</dbReference>
<dbReference type="OrthoDB" id="2846732at2759"/>
<dbReference type="Proteomes" id="UP000054166">
    <property type="component" value="Unassembled WGS sequence"/>
</dbReference>
<evidence type="ECO:0000313" key="3">
    <source>
        <dbReference type="Proteomes" id="UP000054166"/>
    </source>
</evidence>
<dbReference type="STRING" id="765440.A0A0C3ESB9"/>
<dbReference type="Pfam" id="PF01926">
    <property type="entry name" value="MMR_HSR1"/>
    <property type="match status" value="1"/>
</dbReference>
<dbReference type="EMBL" id="KN833606">
    <property type="protein sequence ID" value="KIM71004.1"/>
    <property type="molecule type" value="Genomic_DNA"/>
</dbReference>
<dbReference type="SUPFAM" id="SSF52540">
    <property type="entry name" value="P-loop containing nucleoside triphosphate hydrolases"/>
    <property type="match status" value="1"/>
</dbReference>
<feature type="domain" description="G" evidence="1">
    <location>
        <begin position="1"/>
        <end position="86"/>
    </location>
</feature>
<evidence type="ECO:0000313" key="2">
    <source>
        <dbReference type="EMBL" id="KIM71004.1"/>
    </source>
</evidence>
<dbReference type="InParanoid" id="A0A0C3ESB9"/>
<proteinExistence type="predicted"/>